<evidence type="ECO:0000256" key="8">
    <source>
        <dbReference type="ARBA" id="ARBA00022960"/>
    </source>
</evidence>
<evidence type="ECO:0000259" key="14">
    <source>
        <dbReference type="Pfam" id="PF00905"/>
    </source>
</evidence>
<evidence type="ECO:0000313" key="16">
    <source>
        <dbReference type="EMBL" id="PTL35228.1"/>
    </source>
</evidence>
<keyword evidence="6 13" id="KW-0812">Transmembrane</keyword>
<dbReference type="GO" id="GO:0009252">
    <property type="term" value="P:peptidoglycan biosynthetic process"/>
    <property type="evidence" value="ECO:0007669"/>
    <property type="project" value="UniProtKB-KW"/>
</dbReference>
<reference evidence="16 17" key="1">
    <citation type="submission" date="2017-09" db="EMBL/GenBank/DDBJ databases">
        <title>Bloom of a denitrifying methanotroph, Candidatus Methylomirabilis limnetica, in a deep stratified lake.</title>
        <authorList>
            <person name="Graf J.S."/>
            <person name="Marchant H.K."/>
            <person name="Tienken D."/>
            <person name="Hach P.F."/>
            <person name="Brand A."/>
            <person name="Schubert C.J."/>
            <person name="Kuypers M.M."/>
            <person name="Milucka J."/>
        </authorList>
    </citation>
    <scope>NUCLEOTIDE SEQUENCE [LARGE SCALE GENOMIC DNA]</scope>
    <source>
        <strain evidence="16 17">Zug</strain>
    </source>
</reference>
<dbReference type="Gene3D" id="3.90.1310.10">
    <property type="entry name" value="Penicillin-binding protein 2a (Domain 2)"/>
    <property type="match status" value="1"/>
</dbReference>
<dbReference type="OrthoDB" id="9766847at2"/>
<comment type="caution">
    <text evidence="16">The sequence shown here is derived from an EMBL/GenBank/DDBJ whole genome shotgun (WGS) entry which is preliminary data.</text>
</comment>
<name>A0A2T4TVW8_9BACT</name>
<evidence type="ECO:0000313" key="17">
    <source>
        <dbReference type="Proteomes" id="UP000241436"/>
    </source>
</evidence>
<evidence type="ECO:0000256" key="4">
    <source>
        <dbReference type="ARBA" id="ARBA00022519"/>
    </source>
</evidence>
<dbReference type="GO" id="GO:0009002">
    <property type="term" value="F:serine-type D-Ala-D-Ala carboxypeptidase activity"/>
    <property type="evidence" value="ECO:0007669"/>
    <property type="project" value="InterPro"/>
</dbReference>
<evidence type="ECO:0000256" key="13">
    <source>
        <dbReference type="SAM" id="Phobius"/>
    </source>
</evidence>
<evidence type="ECO:0000256" key="7">
    <source>
        <dbReference type="ARBA" id="ARBA00022801"/>
    </source>
</evidence>
<dbReference type="InterPro" id="IPR001460">
    <property type="entry name" value="PCN-bd_Tpept"/>
</dbReference>
<dbReference type="Proteomes" id="UP000241436">
    <property type="component" value="Unassembled WGS sequence"/>
</dbReference>
<evidence type="ECO:0000256" key="10">
    <source>
        <dbReference type="ARBA" id="ARBA00022989"/>
    </source>
</evidence>
<evidence type="ECO:0000256" key="3">
    <source>
        <dbReference type="ARBA" id="ARBA00022475"/>
    </source>
</evidence>
<dbReference type="Pfam" id="PF03717">
    <property type="entry name" value="PBP_dimer"/>
    <property type="match status" value="1"/>
</dbReference>
<keyword evidence="5" id="KW-0645">Protease</keyword>
<feature type="domain" description="Penicillin-binding protein transpeptidase" evidence="14">
    <location>
        <begin position="263"/>
        <end position="590"/>
    </location>
</feature>
<evidence type="ECO:0000256" key="11">
    <source>
        <dbReference type="ARBA" id="ARBA00023136"/>
    </source>
</evidence>
<dbReference type="PANTHER" id="PTHR30627">
    <property type="entry name" value="PEPTIDOGLYCAN D,D-TRANSPEPTIDASE"/>
    <property type="match status" value="1"/>
</dbReference>
<evidence type="ECO:0000256" key="9">
    <source>
        <dbReference type="ARBA" id="ARBA00022984"/>
    </source>
</evidence>
<keyword evidence="4" id="KW-0997">Cell inner membrane</keyword>
<dbReference type="InterPro" id="IPR012338">
    <property type="entry name" value="Beta-lactam/transpept-like"/>
</dbReference>
<keyword evidence="10 13" id="KW-1133">Transmembrane helix</keyword>
<evidence type="ECO:0000256" key="12">
    <source>
        <dbReference type="ARBA" id="ARBA00023316"/>
    </source>
</evidence>
<evidence type="ECO:0000259" key="15">
    <source>
        <dbReference type="Pfam" id="PF03717"/>
    </source>
</evidence>
<gene>
    <name evidence="16" type="primary">mrdA</name>
    <name evidence="16" type="ORF">CLG94_11040</name>
</gene>
<organism evidence="16 17">
    <name type="scientific">Candidatus Methylomirabilis limnetica</name>
    <dbReference type="NCBI Taxonomy" id="2033718"/>
    <lineage>
        <taxon>Bacteria</taxon>
        <taxon>Candidatus Methylomirabilota</taxon>
        <taxon>Candidatus Methylomirabilia</taxon>
        <taxon>Candidatus Methylomirabilales</taxon>
        <taxon>Candidatus Methylomirabilaceae</taxon>
        <taxon>Candidatus Methylomirabilis</taxon>
    </lineage>
</organism>
<comment type="subcellular location">
    <subcellularLocation>
        <location evidence="2">Cell membrane</location>
    </subcellularLocation>
    <subcellularLocation>
        <location evidence="1">Membrane</location>
        <topology evidence="1">Single-pass membrane protein</topology>
    </subcellularLocation>
</comment>
<dbReference type="SUPFAM" id="SSF56601">
    <property type="entry name" value="beta-lactamase/transpeptidase-like"/>
    <property type="match status" value="1"/>
</dbReference>
<keyword evidence="3" id="KW-1003">Cell membrane</keyword>
<evidence type="ECO:0000256" key="1">
    <source>
        <dbReference type="ARBA" id="ARBA00004167"/>
    </source>
</evidence>
<dbReference type="GO" id="GO:0071972">
    <property type="term" value="F:peptidoglycan L,D-transpeptidase activity"/>
    <property type="evidence" value="ECO:0007669"/>
    <property type="project" value="TreeGrafter"/>
</dbReference>
<dbReference type="PANTHER" id="PTHR30627:SF2">
    <property type="entry name" value="PEPTIDOGLYCAN D,D-TRANSPEPTIDASE MRDA"/>
    <property type="match status" value="1"/>
</dbReference>
<evidence type="ECO:0000256" key="5">
    <source>
        <dbReference type="ARBA" id="ARBA00022670"/>
    </source>
</evidence>
<dbReference type="NCBIfam" id="TIGR03423">
    <property type="entry name" value="pbp2_mrdA"/>
    <property type="match status" value="1"/>
</dbReference>
<dbReference type="InterPro" id="IPR036138">
    <property type="entry name" value="PBP_dimer_sf"/>
</dbReference>
<dbReference type="Pfam" id="PF00905">
    <property type="entry name" value="Transpeptidase"/>
    <property type="match status" value="1"/>
</dbReference>
<keyword evidence="8" id="KW-0133">Cell shape</keyword>
<evidence type="ECO:0000256" key="2">
    <source>
        <dbReference type="ARBA" id="ARBA00004236"/>
    </source>
</evidence>
<evidence type="ECO:0000256" key="6">
    <source>
        <dbReference type="ARBA" id="ARBA00022692"/>
    </source>
</evidence>
<accession>A0A2T4TVW8</accession>
<reference evidence="17" key="2">
    <citation type="journal article" date="2018" name="Environ. Microbiol.">
        <title>Bloom of a denitrifying methanotroph, 'Candidatus Methylomirabilis limnetica', in a deep stratified lake.</title>
        <authorList>
            <person name="Graf J.S."/>
            <person name="Mayr M.J."/>
            <person name="Marchant H.K."/>
            <person name="Tienken D."/>
            <person name="Hach P.F."/>
            <person name="Brand A."/>
            <person name="Schubert C.J."/>
            <person name="Kuypers M.M."/>
            <person name="Milucka J."/>
        </authorList>
    </citation>
    <scope>NUCLEOTIDE SEQUENCE [LARGE SCALE GENOMIC DNA]</scope>
    <source>
        <strain evidence="17">Zug</strain>
    </source>
</reference>
<dbReference type="GO" id="GO:0008360">
    <property type="term" value="P:regulation of cell shape"/>
    <property type="evidence" value="ECO:0007669"/>
    <property type="project" value="UniProtKB-KW"/>
</dbReference>
<keyword evidence="11 13" id="KW-0472">Membrane</keyword>
<keyword evidence="7" id="KW-0378">Hydrolase</keyword>
<dbReference type="Gene3D" id="3.40.710.10">
    <property type="entry name" value="DD-peptidase/beta-lactamase superfamily"/>
    <property type="match status" value="1"/>
</dbReference>
<dbReference type="RefSeq" id="WP_107563526.1">
    <property type="nucleotide sequence ID" value="NZ_NVQC01000028.1"/>
</dbReference>
<dbReference type="GO" id="GO:0008658">
    <property type="term" value="F:penicillin binding"/>
    <property type="evidence" value="ECO:0007669"/>
    <property type="project" value="InterPro"/>
</dbReference>
<dbReference type="GO" id="GO:0006508">
    <property type="term" value="P:proteolysis"/>
    <property type="evidence" value="ECO:0007669"/>
    <property type="project" value="UniProtKB-KW"/>
</dbReference>
<dbReference type="AlphaFoldDB" id="A0A2T4TVW8"/>
<dbReference type="SUPFAM" id="SSF56519">
    <property type="entry name" value="Penicillin binding protein dimerisation domain"/>
    <property type="match status" value="1"/>
</dbReference>
<dbReference type="InterPro" id="IPR005311">
    <property type="entry name" value="PBP_dimer"/>
</dbReference>
<keyword evidence="12" id="KW-0961">Cell wall biogenesis/degradation</keyword>
<feature type="domain" description="Penicillin-binding protein dimerisation" evidence="15">
    <location>
        <begin position="62"/>
        <end position="229"/>
    </location>
</feature>
<dbReference type="GO" id="GO:0071555">
    <property type="term" value="P:cell wall organization"/>
    <property type="evidence" value="ECO:0007669"/>
    <property type="project" value="UniProtKB-KW"/>
</dbReference>
<dbReference type="FunFam" id="3.40.710.10:FF:000024">
    <property type="entry name" value="Penicillin-binding protein 2"/>
    <property type="match status" value="1"/>
</dbReference>
<dbReference type="InterPro" id="IPR050515">
    <property type="entry name" value="Beta-lactam/transpept"/>
</dbReference>
<protein>
    <submittedName>
        <fullName evidence="16">Penicillin-binding protein 2</fullName>
    </submittedName>
</protein>
<keyword evidence="17" id="KW-1185">Reference proteome</keyword>
<sequence>MSWEHETPNPYAPFQKRIMVGAFLISGAILLLLLRLWALQILEGERMLLLSRNNRLRLRPAEAPRGLILDRNGELMVENLASFDLYALPEDMPDIEETTRHLAAILQSSPDELRQRVSQRQGSQLEPVLLRKGVDERTVMAIEEQKIDLPGVSLRVRPVRTYPKGSSAATLLGYVTEVSQAQLKSKDFQDFRSGETMGQAGIERRYDAFIRGVDGGEQVEVDAIGRVSRLIQAVEPQSGFNLHLTLDSRLQRVAEEAFQGRSGALIAIHPSTGEILAMVSQPTYDPNQFSQRMTPEQWRGLISSPHHPMQNKGLQGQYPPGSIFKLVTALAALEKGVITPETKFSCDGSFSLGSHVFHDWKKGGHGTLNLQQGIANSCNIYFYITSLKTGIEEIARVARELGLGATSGLGLSDEARGVIPSPGSTSKKSGGWYPGNTLMAGIGQGMVTVTPIQAVMMVSAIANGGTLYRPWVVRRVETLNGEPIEEYGPEFVRKVNIDPDNLAIVREGMQAVVSEGTGIRAKIPGLRVAGKTGTAQVVGNGGSQRGDQRDHAWFVAFAPADDPQIAIAVVVEHGGFGGQVAAPIAKSLLEAWFKLPKEPQTVQAAEPESAEGD</sequence>
<feature type="transmembrane region" description="Helical" evidence="13">
    <location>
        <begin position="20"/>
        <end position="42"/>
    </location>
</feature>
<dbReference type="Gene3D" id="3.30.1390.30">
    <property type="entry name" value="Penicillin-binding protein 2a, domain 3"/>
    <property type="match status" value="1"/>
</dbReference>
<proteinExistence type="predicted"/>
<keyword evidence="9" id="KW-0573">Peptidoglycan synthesis</keyword>
<dbReference type="GO" id="GO:0005886">
    <property type="term" value="C:plasma membrane"/>
    <property type="evidence" value="ECO:0007669"/>
    <property type="project" value="UniProtKB-SubCell"/>
</dbReference>
<dbReference type="EMBL" id="NVQC01000028">
    <property type="protein sequence ID" value="PTL35228.1"/>
    <property type="molecule type" value="Genomic_DNA"/>
</dbReference>
<dbReference type="InterPro" id="IPR017790">
    <property type="entry name" value="Penicillin-binding_protein_2"/>
</dbReference>